<feature type="region of interest" description="Disordered" evidence="1">
    <location>
        <begin position="1"/>
        <end position="20"/>
    </location>
</feature>
<dbReference type="HOGENOM" id="CLU_3126528_0_0_1"/>
<evidence type="ECO:0000313" key="2">
    <source>
        <dbReference type="EMBL" id="EDV95236.1"/>
    </source>
</evidence>
<name>B4JWW0_DROGR</name>
<keyword evidence="3" id="KW-1185">Reference proteome</keyword>
<gene>
    <name evidence="2" type="primary">Dgri\GH17678</name>
    <name evidence="2" type="ORF">Dgri_GH17678</name>
</gene>
<evidence type="ECO:0000256" key="1">
    <source>
        <dbReference type="SAM" id="MobiDB-lite"/>
    </source>
</evidence>
<sequence>MEFNTETKTETETQTQTQTVMQNHEWSGVEWSGVEQLATTDHRSSRRNSQ</sequence>
<protein>
    <submittedName>
        <fullName evidence="2">GH17678</fullName>
    </submittedName>
</protein>
<dbReference type="InParanoid" id="B4JWW0"/>
<dbReference type="AlphaFoldDB" id="B4JWW0"/>
<accession>B4JWW0</accession>
<dbReference type="Proteomes" id="UP000001070">
    <property type="component" value="Unassembled WGS sequence"/>
</dbReference>
<evidence type="ECO:0000313" key="3">
    <source>
        <dbReference type="Proteomes" id="UP000001070"/>
    </source>
</evidence>
<dbReference type="EMBL" id="CH916376">
    <property type="protein sequence ID" value="EDV95236.1"/>
    <property type="molecule type" value="Genomic_DNA"/>
</dbReference>
<reference evidence="2 3" key="1">
    <citation type="journal article" date="2007" name="Nature">
        <title>Evolution of genes and genomes on the Drosophila phylogeny.</title>
        <authorList>
            <consortium name="Drosophila 12 Genomes Consortium"/>
            <person name="Clark A.G."/>
            <person name="Eisen M.B."/>
            <person name="Smith D.R."/>
            <person name="Bergman C.M."/>
            <person name="Oliver B."/>
            <person name="Markow T.A."/>
            <person name="Kaufman T.C."/>
            <person name="Kellis M."/>
            <person name="Gelbart W."/>
            <person name="Iyer V.N."/>
            <person name="Pollard D.A."/>
            <person name="Sackton T.B."/>
            <person name="Larracuente A.M."/>
            <person name="Singh N.D."/>
            <person name="Abad J.P."/>
            <person name="Abt D.N."/>
            <person name="Adryan B."/>
            <person name="Aguade M."/>
            <person name="Akashi H."/>
            <person name="Anderson W.W."/>
            <person name="Aquadro C.F."/>
            <person name="Ardell D.H."/>
            <person name="Arguello R."/>
            <person name="Artieri C.G."/>
            <person name="Barbash D.A."/>
            <person name="Barker D."/>
            <person name="Barsanti P."/>
            <person name="Batterham P."/>
            <person name="Batzoglou S."/>
            <person name="Begun D."/>
            <person name="Bhutkar A."/>
            <person name="Blanco E."/>
            <person name="Bosak S.A."/>
            <person name="Bradley R.K."/>
            <person name="Brand A.D."/>
            <person name="Brent M.R."/>
            <person name="Brooks A.N."/>
            <person name="Brown R.H."/>
            <person name="Butlin R.K."/>
            <person name="Caggese C."/>
            <person name="Calvi B.R."/>
            <person name="Bernardo de Carvalho A."/>
            <person name="Caspi A."/>
            <person name="Castrezana S."/>
            <person name="Celniker S.E."/>
            <person name="Chang J.L."/>
            <person name="Chapple C."/>
            <person name="Chatterji S."/>
            <person name="Chinwalla A."/>
            <person name="Civetta A."/>
            <person name="Clifton S.W."/>
            <person name="Comeron J.M."/>
            <person name="Costello J.C."/>
            <person name="Coyne J.A."/>
            <person name="Daub J."/>
            <person name="David R.G."/>
            <person name="Delcher A.L."/>
            <person name="Delehaunty K."/>
            <person name="Do C.B."/>
            <person name="Ebling H."/>
            <person name="Edwards K."/>
            <person name="Eickbush T."/>
            <person name="Evans J.D."/>
            <person name="Filipski A."/>
            <person name="Findeiss S."/>
            <person name="Freyhult E."/>
            <person name="Fulton L."/>
            <person name="Fulton R."/>
            <person name="Garcia A.C."/>
            <person name="Gardiner A."/>
            <person name="Garfield D.A."/>
            <person name="Garvin B.E."/>
            <person name="Gibson G."/>
            <person name="Gilbert D."/>
            <person name="Gnerre S."/>
            <person name="Godfrey J."/>
            <person name="Good R."/>
            <person name="Gotea V."/>
            <person name="Gravely B."/>
            <person name="Greenberg A.J."/>
            <person name="Griffiths-Jones S."/>
            <person name="Gross S."/>
            <person name="Guigo R."/>
            <person name="Gustafson E.A."/>
            <person name="Haerty W."/>
            <person name="Hahn M.W."/>
            <person name="Halligan D.L."/>
            <person name="Halpern A.L."/>
            <person name="Halter G.M."/>
            <person name="Han M.V."/>
            <person name="Heger A."/>
            <person name="Hillier L."/>
            <person name="Hinrichs A.S."/>
            <person name="Holmes I."/>
            <person name="Hoskins R.A."/>
            <person name="Hubisz M.J."/>
            <person name="Hultmark D."/>
            <person name="Huntley M.A."/>
            <person name="Jaffe D.B."/>
            <person name="Jagadeeshan S."/>
            <person name="Jeck W.R."/>
            <person name="Johnson J."/>
            <person name="Jones C.D."/>
            <person name="Jordan W.C."/>
            <person name="Karpen G.H."/>
            <person name="Kataoka E."/>
            <person name="Keightley P.D."/>
            <person name="Kheradpour P."/>
            <person name="Kirkness E.F."/>
            <person name="Koerich L.B."/>
            <person name="Kristiansen K."/>
            <person name="Kudrna D."/>
            <person name="Kulathinal R.J."/>
            <person name="Kumar S."/>
            <person name="Kwok R."/>
            <person name="Lander E."/>
            <person name="Langley C.H."/>
            <person name="Lapoint R."/>
            <person name="Lazzaro B.P."/>
            <person name="Lee S.J."/>
            <person name="Levesque L."/>
            <person name="Li R."/>
            <person name="Lin C.F."/>
            <person name="Lin M.F."/>
            <person name="Lindblad-Toh K."/>
            <person name="Llopart A."/>
            <person name="Long M."/>
            <person name="Low L."/>
            <person name="Lozovsky E."/>
            <person name="Lu J."/>
            <person name="Luo M."/>
            <person name="Machado C.A."/>
            <person name="Makalowski W."/>
            <person name="Marzo M."/>
            <person name="Matsuda M."/>
            <person name="Matzkin L."/>
            <person name="McAllister B."/>
            <person name="McBride C.S."/>
            <person name="McKernan B."/>
            <person name="McKernan K."/>
            <person name="Mendez-Lago M."/>
            <person name="Minx P."/>
            <person name="Mollenhauer M.U."/>
            <person name="Montooth K."/>
            <person name="Mount S.M."/>
            <person name="Mu X."/>
            <person name="Myers E."/>
            <person name="Negre B."/>
            <person name="Newfeld S."/>
            <person name="Nielsen R."/>
            <person name="Noor M.A."/>
            <person name="O'Grady P."/>
            <person name="Pachter L."/>
            <person name="Papaceit M."/>
            <person name="Parisi M.J."/>
            <person name="Parisi M."/>
            <person name="Parts L."/>
            <person name="Pedersen J.S."/>
            <person name="Pesole G."/>
            <person name="Phillippy A.M."/>
            <person name="Ponting C.P."/>
            <person name="Pop M."/>
            <person name="Porcelli D."/>
            <person name="Powell J.R."/>
            <person name="Prohaska S."/>
            <person name="Pruitt K."/>
            <person name="Puig M."/>
            <person name="Quesneville H."/>
            <person name="Ram K.R."/>
            <person name="Rand D."/>
            <person name="Rasmussen M.D."/>
            <person name="Reed L.K."/>
            <person name="Reenan R."/>
            <person name="Reily A."/>
            <person name="Remington K.A."/>
            <person name="Rieger T.T."/>
            <person name="Ritchie M.G."/>
            <person name="Robin C."/>
            <person name="Rogers Y.H."/>
            <person name="Rohde C."/>
            <person name="Rozas J."/>
            <person name="Rubenfield M.J."/>
            <person name="Ruiz A."/>
            <person name="Russo S."/>
            <person name="Salzberg S.L."/>
            <person name="Sanchez-Gracia A."/>
            <person name="Saranga D.J."/>
            <person name="Sato H."/>
            <person name="Schaeffer S.W."/>
            <person name="Schatz M.C."/>
            <person name="Schlenke T."/>
            <person name="Schwartz R."/>
            <person name="Segarra C."/>
            <person name="Singh R.S."/>
            <person name="Sirot L."/>
            <person name="Sirota M."/>
            <person name="Sisneros N.B."/>
            <person name="Smith C.D."/>
            <person name="Smith T.F."/>
            <person name="Spieth J."/>
            <person name="Stage D.E."/>
            <person name="Stark A."/>
            <person name="Stephan W."/>
            <person name="Strausberg R.L."/>
            <person name="Strempel S."/>
            <person name="Sturgill D."/>
            <person name="Sutton G."/>
            <person name="Sutton G.G."/>
            <person name="Tao W."/>
            <person name="Teichmann S."/>
            <person name="Tobari Y.N."/>
            <person name="Tomimura Y."/>
            <person name="Tsolas J.M."/>
            <person name="Valente V.L."/>
            <person name="Venter E."/>
            <person name="Venter J.C."/>
            <person name="Vicario S."/>
            <person name="Vieira F.G."/>
            <person name="Vilella A.J."/>
            <person name="Villasante A."/>
            <person name="Walenz B."/>
            <person name="Wang J."/>
            <person name="Wasserman M."/>
            <person name="Watts T."/>
            <person name="Wilson D."/>
            <person name="Wilson R.K."/>
            <person name="Wing R.A."/>
            <person name="Wolfner M.F."/>
            <person name="Wong A."/>
            <person name="Wong G.K."/>
            <person name="Wu C.I."/>
            <person name="Wu G."/>
            <person name="Yamamoto D."/>
            <person name="Yang H.P."/>
            <person name="Yang S.P."/>
            <person name="Yorke J.A."/>
            <person name="Yoshida K."/>
            <person name="Zdobnov E."/>
            <person name="Zhang P."/>
            <person name="Zhang Y."/>
            <person name="Zimin A.V."/>
            <person name="Baldwin J."/>
            <person name="Abdouelleil A."/>
            <person name="Abdulkadir J."/>
            <person name="Abebe A."/>
            <person name="Abera B."/>
            <person name="Abreu J."/>
            <person name="Acer S.C."/>
            <person name="Aftuck L."/>
            <person name="Alexander A."/>
            <person name="An P."/>
            <person name="Anderson E."/>
            <person name="Anderson S."/>
            <person name="Arachi H."/>
            <person name="Azer M."/>
            <person name="Bachantsang P."/>
            <person name="Barry A."/>
            <person name="Bayul T."/>
            <person name="Berlin A."/>
            <person name="Bessette D."/>
            <person name="Bloom T."/>
            <person name="Blye J."/>
            <person name="Boguslavskiy L."/>
            <person name="Bonnet C."/>
            <person name="Boukhgalter B."/>
            <person name="Bourzgui I."/>
            <person name="Brown A."/>
            <person name="Cahill P."/>
            <person name="Channer S."/>
            <person name="Cheshatsang Y."/>
            <person name="Chuda L."/>
            <person name="Citroen M."/>
            <person name="Collymore A."/>
            <person name="Cooke P."/>
            <person name="Costello M."/>
            <person name="D'Aco K."/>
            <person name="Daza R."/>
            <person name="De Haan G."/>
            <person name="DeGray S."/>
            <person name="DeMaso C."/>
            <person name="Dhargay N."/>
            <person name="Dooley K."/>
            <person name="Dooley E."/>
            <person name="Doricent M."/>
            <person name="Dorje P."/>
            <person name="Dorjee K."/>
            <person name="Dupes A."/>
            <person name="Elong R."/>
            <person name="Falk J."/>
            <person name="Farina A."/>
            <person name="Faro S."/>
            <person name="Ferguson D."/>
            <person name="Fisher S."/>
            <person name="Foley C.D."/>
            <person name="Franke A."/>
            <person name="Friedrich D."/>
            <person name="Gadbois L."/>
            <person name="Gearin G."/>
            <person name="Gearin C.R."/>
            <person name="Giannoukos G."/>
            <person name="Goode T."/>
            <person name="Graham J."/>
            <person name="Grandbois E."/>
            <person name="Grewal S."/>
            <person name="Gyaltsen K."/>
            <person name="Hafez N."/>
            <person name="Hagos B."/>
            <person name="Hall J."/>
            <person name="Henson C."/>
            <person name="Hollinger A."/>
            <person name="Honan T."/>
            <person name="Huard M.D."/>
            <person name="Hughes L."/>
            <person name="Hurhula B."/>
            <person name="Husby M.E."/>
            <person name="Kamat A."/>
            <person name="Kanga B."/>
            <person name="Kashin S."/>
            <person name="Khazanovich D."/>
            <person name="Kisner P."/>
            <person name="Lance K."/>
            <person name="Lara M."/>
            <person name="Lee W."/>
            <person name="Lennon N."/>
            <person name="Letendre F."/>
            <person name="LeVine R."/>
            <person name="Lipovsky A."/>
            <person name="Liu X."/>
            <person name="Liu J."/>
            <person name="Liu S."/>
            <person name="Lokyitsang T."/>
            <person name="Lokyitsang Y."/>
            <person name="Lubonja R."/>
            <person name="Lui A."/>
            <person name="MacDonald P."/>
            <person name="Magnisalis V."/>
            <person name="Maru K."/>
            <person name="Matthews C."/>
            <person name="McCusker W."/>
            <person name="McDonough S."/>
            <person name="Mehta T."/>
            <person name="Meldrim J."/>
            <person name="Meneus L."/>
            <person name="Mihai O."/>
            <person name="Mihalev A."/>
            <person name="Mihova T."/>
            <person name="Mittelman R."/>
            <person name="Mlenga V."/>
            <person name="Montmayeur A."/>
            <person name="Mulrain L."/>
            <person name="Navidi A."/>
            <person name="Naylor J."/>
            <person name="Negash T."/>
            <person name="Nguyen T."/>
            <person name="Nguyen N."/>
            <person name="Nicol R."/>
            <person name="Norbu C."/>
            <person name="Norbu N."/>
            <person name="Novod N."/>
            <person name="O'Neill B."/>
            <person name="Osman S."/>
            <person name="Markiewicz E."/>
            <person name="Oyono O.L."/>
            <person name="Patti C."/>
            <person name="Phunkhang P."/>
            <person name="Pierre F."/>
            <person name="Priest M."/>
            <person name="Raghuraman S."/>
            <person name="Rege F."/>
            <person name="Reyes R."/>
            <person name="Rise C."/>
            <person name="Rogov P."/>
            <person name="Ross K."/>
            <person name="Ryan E."/>
            <person name="Settipalli S."/>
            <person name="Shea T."/>
            <person name="Sherpa N."/>
            <person name="Shi L."/>
            <person name="Shih D."/>
            <person name="Sparrow T."/>
            <person name="Spaulding J."/>
            <person name="Stalker J."/>
            <person name="Stange-Thomann N."/>
            <person name="Stavropoulos S."/>
            <person name="Stone C."/>
            <person name="Strader C."/>
            <person name="Tesfaye S."/>
            <person name="Thomson T."/>
            <person name="Thoulutsang Y."/>
            <person name="Thoulutsang D."/>
            <person name="Topham K."/>
            <person name="Topping I."/>
            <person name="Tsamla T."/>
            <person name="Vassiliev H."/>
            <person name="Vo A."/>
            <person name="Wangchuk T."/>
            <person name="Wangdi T."/>
            <person name="Weiand M."/>
            <person name="Wilkinson J."/>
            <person name="Wilson A."/>
            <person name="Yadav S."/>
            <person name="Young G."/>
            <person name="Yu Q."/>
            <person name="Zembek L."/>
            <person name="Zhong D."/>
            <person name="Zimmer A."/>
            <person name="Zwirko Z."/>
            <person name="Jaffe D.B."/>
            <person name="Alvarez P."/>
            <person name="Brockman W."/>
            <person name="Butler J."/>
            <person name="Chin C."/>
            <person name="Gnerre S."/>
            <person name="Grabherr M."/>
            <person name="Kleber M."/>
            <person name="Mauceli E."/>
            <person name="MacCallum I."/>
        </authorList>
    </citation>
    <scope>NUCLEOTIDE SEQUENCE [LARGE SCALE GENOMIC DNA]</scope>
    <source>
        <strain evidence="3">Tucson 15287-2541.00</strain>
    </source>
</reference>
<organism evidence="3">
    <name type="scientific">Drosophila grimshawi</name>
    <name type="common">Hawaiian fruit fly</name>
    <name type="synonym">Idiomyia grimshawi</name>
    <dbReference type="NCBI Taxonomy" id="7222"/>
    <lineage>
        <taxon>Eukaryota</taxon>
        <taxon>Metazoa</taxon>
        <taxon>Ecdysozoa</taxon>
        <taxon>Arthropoda</taxon>
        <taxon>Hexapoda</taxon>
        <taxon>Insecta</taxon>
        <taxon>Pterygota</taxon>
        <taxon>Neoptera</taxon>
        <taxon>Endopterygota</taxon>
        <taxon>Diptera</taxon>
        <taxon>Brachycera</taxon>
        <taxon>Muscomorpha</taxon>
        <taxon>Ephydroidea</taxon>
        <taxon>Drosophilidae</taxon>
        <taxon>Drosophila</taxon>
        <taxon>Hawaiian Drosophila</taxon>
    </lineage>
</organism>
<feature type="region of interest" description="Disordered" evidence="1">
    <location>
        <begin position="25"/>
        <end position="50"/>
    </location>
</feature>
<feature type="compositionally biased region" description="Basic and acidic residues" evidence="1">
    <location>
        <begin position="1"/>
        <end position="11"/>
    </location>
</feature>
<proteinExistence type="predicted"/>